<dbReference type="PANTHER" id="PTHR35152:SF1">
    <property type="entry name" value="DOMAIN SIGNALLING PROTEIN, PUTATIVE (AFU_ORTHOLOGUE AFUA_5G11310)-RELATED"/>
    <property type="match status" value="1"/>
</dbReference>
<name>A0ABR2WZZ2_9FUNG</name>
<proteinExistence type="predicted"/>
<comment type="caution">
    <text evidence="2">The sequence shown here is derived from an EMBL/GenBank/DDBJ whole genome shotgun (WGS) entry which is preliminary data.</text>
</comment>
<protein>
    <submittedName>
        <fullName evidence="2">Uncharacterized protein</fullName>
    </submittedName>
</protein>
<evidence type="ECO:0000256" key="1">
    <source>
        <dbReference type="SAM" id="MobiDB-lite"/>
    </source>
</evidence>
<keyword evidence="3" id="KW-1185">Reference proteome</keyword>
<dbReference type="Proteomes" id="UP001479436">
    <property type="component" value="Unassembled WGS sequence"/>
</dbReference>
<feature type="region of interest" description="Disordered" evidence="1">
    <location>
        <begin position="594"/>
        <end position="615"/>
    </location>
</feature>
<sequence length="638" mass="73586">MHNNLSLEKRRSYTGQSILESEGPNVTVVIKDVARTKTITLRVPQGTRIRKVAEMCCEKFEYWEEWNYAIYCDLLNSWLNDDFSIDAYPPEAKKSLLLLSKKPDYYELIHSRMPILSRNSEEAIRYLPPKSNSFSSFFNRPYTSLKTKLRTDCLFLSVMIFRSDHKVLQTGSGLLPTLLVIDNLSTLDIGKDFSESSEEFSWILKSSMEWETTNTSECYNPILHHQARNQSYSPSLRLSFCEAAVNMMKILPIPRLGHLYEQLIHLPQYNSKTFLSVQYVNDALLPSIATECIKNGTLKWRSIESLDQEVYAPCYSVLSQAWTLYAARNVKPSPGLYLGLYYMETATNGMNILLPRDRKHMIPMIKIRENSDLEDDEWKSLLEAKNGSDETDLSEDMYFSLQARKEESSLCFFKYQFATAFLKLQHLVRLSLSTNDIYDVETVEFQVPKDLGKNSSVTESVRIILIVKPLRLLQDSNVLQSYAHHPRLAMYPFRHFETLHNHMYNPKYVPYRRLMLSYQNYLNEATRGILTCVQHLKLASGTSGPLTKEKIIALIHTKIGKLKSTWPSISWSVRVLDWDRTRQWQHSTKTQNILSGGDSSIKRSNTSDKTPLAKNNEKGSCIVPVIEELQGYSNNLML</sequence>
<reference evidence="2 3" key="1">
    <citation type="submission" date="2023-04" db="EMBL/GenBank/DDBJ databases">
        <title>Genome of Basidiobolus ranarum AG-B5.</title>
        <authorList>
            <person name="Stajich J.E."/>
            <person name="Carter-House D."/>
            <person name="Gryganskyi A."/>
        </authorList>
    </citation>
    <scope>NUCLEOTIDE SEQUENCE [LARGE SCALE GENOMIC DNA]</scope>
    <source>
        <strain evidence="2 3">AG-B5</strain>
    </source>
</reference>
<gene>
    <name evidence="2" type="ORF">K7432_003367</name>
</gene>
<evidence type="ECO:0000313" key="2">
    <source>
        <dbReference type="EMBL" id="KAK9767100.1"/>
    </source>
</evidence>
<dbReference type="EMBL" id="JASJQH010000102">
    <property type="protein sequence ID" value="KAK9767100.1"/>
    <property type="molecule type" value="Genomic_DNA"/>
</dbReference>
<organism evidence="2 3">
    <name type="scientific">Basidiobolus ranarum</name>
    <dbReference type="NCBI Taxonomy" id="34480"/>
    <lineage>
        <taxon>Eukaryota</taxon>
        <taxon>Fungi</taxon>
        <taxon>Fungi incertae sedis</taxon>
        <taxon>Zoopagomycota</taxon>
        <taxon>Entomophthoromycotina</taxon>
        <taxon>Basidiobolomycetes</taxon>
        <taxon>Basidiobolales</taxon>
        <taxon>Basidiobolaceae</taxon>
        <taxon>Basidiobolus</taxon>
    </lineage>
</organism>
<accession>A0ABR2WZZ2</accession>
<evidence type="ECO:0000313" key="3">
    <source>
        <dbReference type="Proteomes" id="UP001479436"/>
    </source>
</evidence>
<feature type="compositionally biased region" description="Polar residues" evidence="1">
    <location>
        <begin position="594"/>
        <end position="609"/>
    </location>
</feature>
<dbReference type="PANTHER" id="PTHR35152">
    <property type="entry name" value="DOMAIN SIGNALLING PROTEIN, PUTATIVE (AFU_ORTHOLOGUE AFUA_5G11310)-RELATED"/>
    <property type="match status" value="1"/>
</dbReference>